<dbReference type="Proteomes" id="UP000242592">
    <property type="component" value="Unassembled WGS sequence"/>
</dbReference>
<dbReference type="GO" id="GO:0003700">
    <property type="term" value="F:DNA-binding transcription factor activity"/>
    <property type="evidence" value="ECO:0007669"/>
    <property type="project" value="TreeGrafter"/>
</dbReference>
<dbReference type="SUPFAM" id="SSF53822">
    <property type="entry name" value="Periplasmic binding protein-like I"/>
    <property type="match status" value="1"/>
</dbReference>
<evidence type="ECO:0000256" key="3">
    <source>
        <dbReference type="ARBA" id="ARBA00023163"/>
    </source>
</evidence>
<organism evidence="5 6">
    <name type="scientific">Thermosipho atlanticus DSM 15807</name>
    <dbReference type="NCBI Taxonomy" id="1123380"/>
    <lineage>
        <taxon>Bacteria</taxon>
        <taxon>Thermotogati</taxon>
        <taxon>Thermotogota</taxon>
        <taxon>Thermotogae</taxon>
        <taxon>Thermotogales</taxon>
        <taxon>Fervidobacteriaceae</taxon>
        <taxon>Thermosipho</taxon>
    </lineage>
</organism>
<gene>
    <name evidence="5" type="ORF">SAMN02745199_0567</name>
</gene>
<dbReference type="AlphaFoldDB" id="A0A1M5RR18"/>
<dbReference type="InterPro" id="IPR010982">
    <property type="entry name" value="Lambda_DNA-bd_dom_sf"/>
</dbReference>
<dbReference type="PANTHER" id="PTHR30146:SF154">
    <property type="entry name" value="TRANSCRIPTION REGULATOR, MEMBER OF GALR FAMILY"/>
    <property type="match status" value="1"/>
</dbReference>
<dbReference type="PROSITE" id="PS50932">
    <property type="entry name" value="HTH_LACI_2"/>
    <property type="match status" value="1"/>
</dbReference>
<evidence type="ECO:0000313" key="5">
    <source>
        <dbReference type="EMBL" id="SHH28684.1"/>
    </source>
</evidence>
<dbReference type="InterPro" id="IPR000843">
    <property type="entry name" value="HTH_LacI"/>
</dbReference>
<evidence type="ECO:0000256" key="2">
    <source>
        <dbReference type="ARBA" id="ARBA00023125"/>
    </source>
</evidence>
<dbReference type="STRING" id="1123380.SAMN02745199_0567"/>
<evidence type="ECO:0000259" key="4">
    <source>
        <dbReference type="PROSITE" id="PS50932"/>
    </source>
</evidence>
<keyword evidence="3" id="KW-0804">Transcription</keyword>
<dbReference type="PROSITE" id="PS00356">
    <property type="entry name" value="HTH_LACI_1"/>
    <property type="match status" value="1"/>
</dbReference>
<keyword evidence="2" id="KW-0238">DNA-binding</keyword>
<dbReference type="PANTHER" id="PTHR30146">
    <property type="entry name" value="LACI-RELATED TRANSCRIPTIONAL REPRESSOR"/>
    <property type="match status" value="1"/>
</dbReference>
<evidence type="ECO:0000313" key="6">
    <source>
        <dbReference type="Proteomes" id="UP000242592"/>
    </source>
</evidence>
<dbReference type="Gene3D" id="1.10.260.40">
    <property type="entry name" value="lambda repressor-like DNA-binding domains"/>
    <property type="match status" value="1"/>
</dbReference>
<dbReference type="Pfam" id="PF00532">
    <property type="entry name" value="Peripla_BP_1"/>
    <property type="match status" value="1"/>
</dbReference>
<dbReference type="PRINTS" id="PR00036">
    <property type="entry name" value="HTHLACI"/>
</dbReference>
<dbReference type="RefSeq" id="WP_073071960.1">
    <property type="nucleotide sequence ID" value="NZ_FQXN01000002.1"/>
</dbReference>
<proteinExistence type="predicted"/>
<dbReference type="SUPFAM" id="SSF47413">
    <property type="entry name" value="lambda repressor-like DNA-binding domains"/>
    <property type="match status" value="1"/>
</dbReference>
<dbReference type="CDD" id="cd01392">
    <property type="entry name" value="HTH_LacI"/>
    <property type="match status" value="1"/>
</dbReference>
<protein>
    <submittedName>
        <fullName evidence="5">Transcriptional regulator, LacI family</fullName>
    </submittedName>
</protein>
<dbReference type="InterPro" id="IPR001761">
    <property type="entry name" value="Peripla_BP/Lac1_sug-bd_dom"/>
</dbReference>
<keyword evidence="6" id="KW-1185">Reference proteome</keyword>
<dbReference type="Gene3D" id="3.40.50.2300">
    <property type="match status" value="2"/>
</dbReference>
<accession>A0A1M5RR18</accession>
<dbReference type="OrthoDB" id="47944at2"/>
<dbReference type="InterPro" id="IPR028082">
    <property type="entry name" value="Peripla_BP_I"/>
</dbReference>
<feature type="domain" description="HTH lacI-type" evidence="4">
    <location>
        <begin position="7"/>
        <end position="59"/>
    </location>
</feature>
<dbReference type="EMBL" id="FQXN01000002">
    <property type="protein sequence ID" value="SHH28684.1"/>
    <property type="molecule type" value="Genomic_DNA"/>
</dbReference>
<dbReference type="CDD" id="cd06267">
    <property type="entry name" value="PBP1_LacI_sugar_binding-like"/>
    <property type="match status" value="1"/>
</dbReference>
<dbReference type="Pfam" id="PF00356">
    <property type="entry name" value="LacI"/>
    <property type="match status" value="1"/>
</dbReference>
<reference evidence="6" key="1">
    <citation type="submission" date="2016-11" db="EMBL/GenBank/DDBJ databases">
        <authorList>
            <person name="Varghese N."/>
            <person name="Submissions S."/>
        </authorList>
    </citation>
    <scope>NUCLEOTIDE SEQUENCE [LARGE SCALE GENOMIC DNA]</scope>
    <source>
        <strain evidence="6">DSM 15807</strain>
    </source>
</reference>
<dbReference type="SMART" id="SM00354">
    <property type="entry name" value="HTH_LACI"/>
    <property type="match status" value="1"/>
</dbReference>
<name>A0A1M5RR18_9BACT</name>
<dbReference type="GO" id="GO:0000976">
    <property type="term" value="F:transcription cis-regulatory region binding"/>
    <property type="evidence" value="ECO:0007669"/>
    <property type="project" value="TreeGrafter"/>
</dbReference>
<sequence>MHNKKYVTIRDIAKAAGVSINTVSRALNDKPDISEKTKKKILEVAEELGYVRDFAALYMRKKATNIIGVILEDSANMFFAEVLKGIETAARKYGYHIILMNTEREYEAEEQAIKLLLERRVDGLIIAPVQTREEDFKLLLDKDIPFVVLGRHISNFVVDEIHSDEISGAFLATEHLIKTGKKNLVMIDNFLYTSAAKMRLEGYKKALMDYNIKFDEKMVYFSSPQIESGYKVTKEILKNGIKFDGIFCYNDLIAIGAMKALKEEKIKIPEEVAVVGYDDIAFSNFVCPSLTTIRIKKYEMGFKAFKMLYQRLTKRRKKPKRVILDVELIKREST</sequence>
<evidence type="ECO:0000256" key="1">
    <source>
        <dbReference type="ARBA" id="ARBA00023015"/>
    </source>
</evidence>
<keyword evidence="1" id="KW-0805">Transcription regulation</keyword>